<evidence type="ECO:0000256" key="3">
    <source>
        <dbReference type="PROSITE-ProRule" id="PRU00649"/>
    </source>
</evidence>
<feature type="compositionally biased region" description="Polar residues" evidence="4">
    <location>
        <begin position="433"/>
        <end position="445"/>
    </location>
</feature>
<dbReference type="GO" id="GO:0003682">
    <property type="term" value="F:chromatin binding"/>
    <property type="evidence" value="ECO:0007669"/>
    <property type="project" value="InterPro"/>
</dbReference>
<proteinExistence type="predicted"/>
<feature type="compositionally biased region" description="Polar residues" evidence="4">
    <location>
        <begin position="486"/>
        <end position="500"/>
    </location>
</feature>
<dbReference type="Proteomes" id="UP000596660">
    <property type="component" value="Unplaced"/>
</dbReference>
<feature type="compositionally biased region" description="Basic and acidic residues" evidence="4">
    <location>
        <begin position="588"/>
        <end position="612"/>
    </location>
</feature>
<evidence type="ECO:0000313" key="7">
    <source>
        <dbReference type="EnsemblPlants" id="AUR62043624-RA:cds"/>
    </source>
</evidence>
<dbReference type="EnsemblPlants" id="AUR62043624-RA">
    <property type="protein sequence ID" value="AUR62043624-RA:cds"/>
    <property type="gene ID" value="AUR62043624"/>
</dbReference>
<feature type="compositionally biased region" description="Polar residues" evidence="4">
    <location>
        <begin position="139"/>
        <end position="149"/>
    </location>
</feature>
<feature type="region of interest" description="Disordered" evidence="4">
    <location>
        <begin position="1454"/>
        <end position="1477"/>
    </location>
</feature>
<dbReference type="GO" id="GO:0005634">
    <property type="term" value="C:nucleus"/>
    <property type="evidence" value="ECO:0007669"/>
    <property type="project" value="UniProtKB-SubCell"/>
</dbReference>
<evidence type="ECO:0000259" key="5">
    <source>
        <dbReference type="PROSITE" id="PS51038"/>
    </source>
</evidence>
<dbReference type="PROSITE" id="PS51038">
    <property type="entry name" value="BAH"/>
    <property type="match status" value="1"/>
</dbReference>
<feature type="compositionally biased region" description="Polar residues" evidence="4">
    <location>
        <begin position="510"/>
        <end position="527"/>
    </location>
</feature>
<dbReference type="Pfam" id="PF08711">
    <property type="entry name" value="Med26"/>
    <property type="match status" value="1"/>
</dbReference>
<feature type="region of interest" description="Disordered" evidence="4">
    <location>
        <begin position="483"/>
        <end position="527"/>
    </location>
</feature>
<dbReference type="SMART" id="SM00509">
    <property type="entry name" value="TFS2N"/>
    <property type="match status" value="1"/>
</dbReference>
<evidence type="ECO:0000256" key="4">
    <source>
        <dbReference type="SAM" id="MobiDB-lite"/>
    </source>
</evidence>
<keyword evidence="8" id="KW-1185">Reference proteome</keyword>
<feature type="region of interest" description="Disordered" evidence="4">
    <location>
        <begin position="111"/>
        <end position="185"/>
    </location>
</feature>
<keyword evidence="2 3" id="KW-0539">Nucleus</keyword>
<comment type="subcellular location">
    <subcellularLocation>
        <location evidence="1 3">Nucleus</location>
    </subcellularLocation>
</comment>
<feature type="compositionally biased region" description="Polar residues" evidence="4">
    <location>
        <begin position="416"/>
        <end position="425"/>
    </location>
</feature>
<reference evidence="7" key="1">
    <citation type="journal article" date="2017" name="Nature">
        <title>The genome of Chenopodium quinoa.</title>
        <authorList>
            <person name="Jarvis D.E."/>
            <person name="Ho Y.S."/>
            <person name="Lightfoot D.J."/>
            <person name="Schmoeckel S.M."/>
            <person name="Li B."/>
            <person name="Borm T.J.A."/>
            <person name="Ohyanagi H."/>
            <person name="Mineta K."/>
            <person name="Michell C.T."/>
            <person name="Saber N."/>
            <person name="Kharbatia N.M."/>
            <person name="Rupper R.R."/>
            <person name="Sharp A.R."/>
            <person name="Dally N."/>
            <person name="Boughton B.A."/>
            <person name="Woo Y.H."/>
            <person name="Gao G."/>
            <person name="Schijlen E.G.W.M."/>
            <person name="Guo X."/>
            <person name="Momin A.A."/>
            <person name="Negrao S."/>
            <person name="Al-Babili S."/>
            <person name="Gehring C."/>
            <person name="Roessner U."/>
            <person name="Jung C."/>
            <person name="Murphy K."/>
            <person name="Arold S.T."/>
            <person name="Gojobori T."/>
            <person name="van der Linden C.G."/>
            <person name="van Loo E.N."/>
            <person name="Jellen E.N."/>
            <person name="Maughan P.J."/>
            <person name="Tester M."/>
        </authorList>
    </citation>
    <scope>NUCLEOTIDE SEQUENCE [LARGE SCALE GENOMIC DNA]</scope>
    <source>
        <strain evidence="7">cv. PI 614886</strain>
    </source>
</reference>
<dbReference type="Gene3D" id="1.20.930.10">
    <property type="entry name" value="Conserved domain common to transcription factors TFIIS, elongin A, CRSP70"/>
    <property type="match status" value="1"/>
</dbReference>
<evidence type="ECO:0000313" key="8">
    <source>
        <dbReference type="Proteomes" id="UP000596660"/>
    </source>
</evidence>
<dbReference type="InterPro" id="IPR001025">
    <property type="entry name" value="BAH_dom"/>
</dbReference>
<organism evidence="7 8">
    <name type="scientific">Chenopodium quinoa</name>
    <name type="common">Quinoa</name>
    <dbReference type="NCBI Taxonomy" id="63459"/>
    <lineage>
        <taxon>Eukaryota</taxon>
        <taxon>Viridiplantae</taxon>
        <taxon>Streptophyta</taxon>
        <taxon>Embryophyta</taxon>
        <taxon>Tracheophyta</taxon>
        <taxon>Spermatophyta</taxon>
        <taxon>Magnoliopsida</taxon>
        <taxon>eudicotyledons</taxon>
        <taxon>Gunneridae</taxon>
        <taxon>Pentapetalae</taxon>
        <taxon>Caryophyllales</taxon>
        <taxon>Chenopodiaceae</taxon>
        <taxon>Chenopodioideae</taxon>
        <taxon>Atripliceae</taxon>
        <taxon>Chenopodium</taxon>
    </lineage>
</organism>
<protein>
    <recommendedName>
        <fullName evidence="9">TFIIS N-terminal domain-containing protein</fullName>
    </recommendedName>
</protein>
<accession>A0A803NC18</accession>
<sequence length="1477" mass="158913">IVRRLLLVTALFKPAKDTPPFVGVALKASPNEVFYSFYSDEIPAASLLHLCKVAFLPKGVKLPPGVSSFVCRRVYDITSKCLWWLTDQDYIDERKEEVYQLLHKSRIEMHASVEPQQGPRSPRPVNGSAATSPLKHSPDSVQNSSSNPPSHRKGKKRERGDQSFDAIKRERSLKPGDGDSGQIRSESTLNSEIAKFAEKGGLVDSDAVVRLVRLMQPDKSEKKIDLTGRSMLASIIAATDKLDCLDRFVQLRGLHVLNEWLQEVHKGKIGDSGNIKHNDKFVDDFLLVLLRALDKLPVNLNALQMCNIGKSVNHLRSHKNFEIQKKARSLVDTWKKRVEAEMNVSDVKPSSSQAVPWPSRSQHDSSHGGNRHSSGYDAAIRSSVTHHSSLKSASVKPVQGDSTSKSASAHPGGLLSTVSPTSATDNYKDGKSQIITANDGSSEPQSVAREEKSSSSSQSQSLTNSQCSSDHAKNFVLCGKEDTKKSTAGSRSLNKTVGSSSKHREHVCGPSSNAQQETASNKSSYMGRNSVVEKVSHNVTDASVPESNSHKLIVKISNRGRGPAQSIAGGYLEDSSCRNSRASSPALLEKHDLSESAVSDNKHDSHQLHEVDEPSSSVHQRTSEIKKLPNVSNVVCSSSSIEHMSRKIYDSSFSSMNALIESCAKLSEANMSMLAGDDVGMNLLASVAAGEIPKTGVVSPLHGDDAVQQGHSTDDVGNDNHSNVAGAFTAVEESSKLGGVKNDNLHPSMEGCLKNNVTLEEKGDAASPPASVACTTGMNMDNLGAGTAESRNRKVVAAKEESQNELPVASRSVSLDVQDKIKVVSLNDEFEKKTHRDTALYSPNDGDEKNIKQELLSNMEQKSLAVTLKFDSKTNVKQVMVSSGTSHQLAAEVKSERTEGVAVCALACQTKNRTLDKESETSVPVKEGEPVVFCADIDQDRSCKVENAENKDGSSARVASCTAVALSEAELHSHAEGAKLIEMKEESKENSGSAAENVALSTVSGGPDTDTKLGFDLNEGFNVDEGKNGEPSNLGFVRYPDIVCSVSPFQIPVSPASCGLPASITVAAAAKGPFVPSDDLLWNKGELGWKGSAATSAFRPAEPRKSLRPDSLVCRPTRFPLDIDLNVADESSSQEFNVRNNPLLEPMTTASLRSSGGLDLDLNKVDEASDMTHVGRHMASNIQRFEAFTEHVKPSTANFYSNGGGSGKRDFDLNDGPETEELPAEQVLYRQLNIGNIPLQPPFGPRINSSDTGNCFSWYTPGTSYSVSMTPSVLPEREAFSMVGMGGGPQRVVGGPTAALSFNPDVYSGSVLSSSPALPFHPAAFQYPVLPFGNNFPLPTSSLASGSSGYMDPTATGRMSAIPSQLVGNAAAVSFQYPHAYVVSRSIPDTGNNSVIGSNHKWRKQGLDLNCGPGVMDVEGKDESLPIVYRQVSNISSQTLADEQARMYSMGGGHMKRKEPEGGWNVDKLNLKQSSWR</sequence>
<dbReference type="PANTHER" id="PTHR46548">
    <property type="entry name" value="BAH AND TFIIS DOMAIN-CONTAINING PROTEIN-RELATED"/>
    <property type="match status" value="1"/>
</dbReference>
<reference evidence="7" key="2">
    <citation type="submission" date="2021-03" db="UniProtKB">
        <authorList>
            <consortium name="EnsemblPlants"/>
        </authorList>
    </citation>
    <scope>IDENTIFICATION</scope>
</reference>
<dbReference type="OMA" id="GHETEEC"/>
<dbReference type="InterPro" id="IPR035441">
    <property type="entry name" value="TFIIS/LEDGF_dom_sf"/>
</dbReference>
<feature type="compositionally biased region" description="Polar residues" evidence="4">
    <location>
        <begin position="382"/>
        <end position="392"/>
    </location>
</feature>
<feature type="compositionally biased region" description="Basic and acidic residues" evidence="4">
    <location>
        <begin position="158"/>
        <end position="177"/>
    </location>
</feature>
<feature type="region of interest" description="Disordered" evidence="4">
    <location>
        <begin position="563"/>
        <end position="623"/>
    </location>
</feature>
<name>A0A803NC18_CHEQI</name>
<dbReference type="Gene3D" id="2.30.30.490">
    <property type="match status" value="1"/>
</dbReference>
<feature type="domain" description="BAH" evidence="5">
    <location>
        <begin position="1"/>
        <end position="86"/>
    </location>
</feature>
<feature type="compositionally biased region" description="Low complexity" evidence="4">
    <location>
        <begin position="454"/>
        <end position="467"/>
    </location>
</feature>
<evidence type="ECO:0000256" key="2">
    <source>
        <dbReference type="ARBA" id="ARBA00023242"/>
    </source>
</evidence>
<dbReference type="SUPFAM" id="SSF47676">
    <property type="entry name" value="Conserved domain common to transcription factors TFIIS, elongin A, CRSP70"/>
    <property type="match status" value="1"/>
</dbReference>
<feature type="region of interest" description="Disordered" evidence="4">
    <location>
        <begin position="344"/>
        <end position="467"/>
    </location>
</feature>
<evidence type="ECO:0000256" key="1">
    <source>
        <dbReference type="ARBA" id="ARBA00004123"/>
    </source>
</evidence>
<dbReference type="InterPro" id="IPR043151">
    <property type="entry name" value="BAH_sf"/>
</dbReference>
<dbReference type="InterPro" id="IPR017923">
    <property type="entry name" value="TFIIS_N"/>
</dbReference>
<evidence type="ECO:0000259" key="6">
    <source>
        <dbReference type="PROSITE" id="PS51319"/>
    </source>
</evidence>
<dbReference type="PROSITE" id="PS51319">
    <property type="entry name" value="TFIIS_N"/>
    <property type="match status" value="1"/>
</dbReference>
<dbReference type="Gramene" id="AUR62043624-RA">
    <property type="protein sequence ID" value="AUR62043624-RA:cds"/>
    <property type="gene ID" value="AUR62043624"/>
</dbReference>
<feature type="domain" description="TFIIS N-terminal" evidence="6">
    <location>
        <begin position="255"/>
        <end position="341"/>
    </location>
</feature>
<dbReference type="InterPro" id="IPR003617">
    <property type="entry name" value="TFIIS/CRSP70_N_sub"/>
</dbReference>
<dbReference type="CDD" id="cd00183">
    <property type="entry name" value="TFIIS_I"/>
    <property type="match status" value="1"/>
</dbReference>
<dbReference type="PANTHER" id="PTHR46548:SF1">
    <property type="entry name" value="BAH AND TFIIS DOMAIN-CONTAINING PROTEIN-RELATED"/>
    <property type="match status" value="1"/>
</dbReference>
<evidence type="ECO:0008006" key="9">
    <source>
        <dbReference type="Google" id="ProtNLM"/>
    </source>
</evidence>